<keyword evidence="2" id="KW-0732">Signal</keyword>
<dbReference type="InterPro" id="IPR013783">
    <property type="entry name" value="Ig-like_fold"/>
</dbReference>
<reference evidence="3" key="1">
    <citation type="journal article" date="2023" name="G3 (Bethesda)">
        <title>Whole genome assembly and annotation of the endangered Caribbean coral Acropora cervicornis.</title>
        <authorList>
            <person name="Selwyn J.D."/>
            <person name="Vollmer S.V."/>
        </authorList>
    </citation>
    <scope>NUCLEOTIDE SEQUENCE</scope>
    <source>
        <strain evidence="3">K2</strain>
    </source>
</reference>
<keyword evidence="4" id="KW-1185">Reference proteome</keyword>
<accession>A0AAD9QM22</accession>
<keyword evidence="1" id="KW-0472">Membrane</keyword>
<evidence type="ECO:0008006" key="5">
    <source>
        <dbReference type="Google" id="ProtNLM"/>
    </source>
</evidence>
<gene>
    <name evidence="3" type="ORF">P5673_012745</name>
</gene>
<evidence type="ECO:0000256" key="2">
    <source>
        <dbReference type="SAM" id="SignalP"/>
    </source>
</evidence>
<evidence type="ECO:0000313" key="4">
    <source>
        <dbReference type="Proteomes" id="UP001249851"/>
    </source>
</evidence>
<comment type="caution">
    <text evidence="3">The sequence shown here is derived from an EMBL/GenBank/DDBJ whole genome shotgun (WGS) entry which is preliminary data.</text>
</comment>
<dbReference type="Proteomes" id="UP001249851">
    <property type="component" value="Unassembled WGS sequence"/>
</dbReference>
<evidence type="ECO:0000256" key="1">
    <source>
        <dbReference type="SAM" id="Phobius"/>
    </source>
</evidence>
<dbReference type="Gene3D" id="2.60.40.10">
    <property type="entry name" value="Immunoglobulins"/>
    <property type="match status" value="1"/>
</dbReference>
<dbReference type="AlphaFoldDB" id="A0AAD9QM22"/>
<sequence>MSINVCQILYATAFVLGFHSISAPKVEKPKVFGFGYPTPVMVNASIKTIPLKGVVQYDVQFTNFTDWCDSQYNRGNVIALDGCHFTQNQTVSKLNSGRSLDCTICNSTSSCKSLGIRNGYFALWLIVKAQNCSFISSSCTPYYSDVVVVQPRSFQVTATKRREVTASWEHQGPESVMPWTEYSLTVCCAVQVHQLGENKSSCTCGKPPYVIPSGTVSIRTLPEEPTEAPQLQPCKASCGERLNVTLTWTANDKQVWNGLPVTSTITVRSIAQEKFDFPVINLSVPLPQDYSGSLVSYTIHNLAVEGTYRASVKFCSNGGCGPASEATLSCKQCLTNSDTFISAKYAVHSKSPKPSSWLVIALVCGFALVVFIVIISICWCRRNSEQPRENLPTLPERFNDEDVWPEIYDRIYGAANIDDEYHRIEGDDTRNRTF</sequence>
<feature type="chain" id="PRO_5041964649" description="Fibronectin type-III domain-containing protein" evidence="2">
    <location>
        <begin position="24"/>
        <end position="434"/>
    </location>
</feature>
<keyword evidence="1" id="KW-1133">Transmembrane helix</keyword>
<organism evidence="3 4">
    <name type="scientific">Acropora cervicornis</name>
    <name type="common">Staghorn coral</name>
    <dbReference type="NCBI Taxonomy" id="6130"/>
    <lineage>
        <taxon>Eukaryota</taxon>
        <taxon>Metazoa</taxon>
        <taxon>Cnidaria</taxon>
        <taxon>Anthozoa</taxon>
        <taxon>Hexacorallia</taxon>
        <taxon>Scleractinia</taxon>
        <taxon>Astrocoeniina</taxon>
        <taxon>Acroporidae</taxon>
        <taxon>Acropora</taxon>
    </lineage>
</organism>
<evidence type="ECO:0000313" key="3">
    <source>
        <dbReference type="EMBL" id="KAK2563756.1"/>
    </source>
</evidence>
<dbReference type="EMBL" id="JARQWQ010000024">
    <property type="protein sequence ID" value="KAK2563756.1"/>
    <property type="molecule type" value="Genomic_DNA"/>
</dbReference>
<feature type="signal peptide" evidence="2">
    <location>
        <begin position="1"/>
        <end position="23"/>
    </location>
</feature>
<reference evidence="3" key="2">
    <citation type="journal article" date="2023" name="Science">
        <title>Genomic signatures of disease resistance in endangered staghorn corals.</title>
        <authorList>
            <person name="Vollmer S.V."/>
            <person name="Selwyn J.D."/>
            <person name="Despard B.A."/>
            <person name="Roesel C.L."/>
        </authorList>
    </citation>
    <scope>NUCLEOTIDE SEQUENCE</scope>
    <source>
        <strain evidence="3">K2</strain>
    </source>
</reference>
<protein>
    <recommendedName>
        <fullName evidence="5">Fibronectin type-III domain-containing protein</fullName>
    </recommendedName>
</protein>
<dbReference type="SUPFAM" id="SSF49265">
    <property type="entry name" value="Fibronectin type III"/>
    <property type="match status" value="1"/>
</dbReference>
<dbReference type="InterPro" id="IPR036116">
    <property type="entry name" value="FN3_sf"/>
</dbReference>
<keyword evidence="1" id="KW-0812">Transmembrane</keyword>
<name>A0AAD9QM22_ACRCE</name>
<proteinExistence type="predicted"/>
<feature type="transmembrane region" description="Helical" evidence="1">
    <location>
        <begin position="357"/>
        <end position="380"/>
    </location>
</feature>